<feature type="region of interest" description="Disordered" evidence="12">
    <location>
        <begin position="238"/>
        <end position="260"/>
    </location>
</feature>
<evidence type="ECO:0000256" key="1">
    <source>
        <dbReference type="ARBA" id="ARBA00004141"/>
    </source>
</evidence>
<dbReference type="Pfam" id="PF02931">
    <property type="entry name" value="Neur_chan_LBD"/>
    <property type="match status" value="1"/>
</dbReference>
<dbReference type="InterPro" id="IPR006029">
    <property type="entry name" value="Neurotrans-gated_channel_TM"/>
</dbReference>
<dbReference type="Proteomes" id="UP001432322">
    <property type="component" value="Unassembled WGS sequence"/>
</dbReference>
<evidence type="ECO:0000256" key="7">
    <source>
        <dbReference type="ARBA" id="ARBA00022989"/>
    </source>
</evidence>
<dbReference type="GO" id="GO:0005886">
    <property type="term" value="C:plasma membrane"/>
    <property type="evidence" value="ECO:0007669"/>
    <property type="project" value="UniProtKB-SubCell"/>
</dbReference>
<dbReference type="FunFam" id="2.70.170.10:FF:000052">
    <property type="entry name" value="Ligand-Gated ion Channel"/>
    <property type="match status" value="1"/>
</dbReference>
<dbReference type="PROSITE" id="PS00236">
    <property type="entry name" value="NEUROTR_ION_CHANNEL"/>
    <property type="match status" value="1"/>
</dbReference>
<keyword evidence="9 11" id="KW-0472">Membrane</keyword>
<keyword evidence="8 11" id="KW-0406">Ion transport</keyword>
<dbReference type="InterPro" id="IPR036734">
    <property type="entry name" value="Neur_chan_lig-bd_sf"/>
</dbReference>
<feature type="compositionally biased region" description="Low complexity" evidence="12">
    <location>
        <begin position="63"/>
        <end position="84"/>
    </location>
</feature>
<keyword evidence="10 11" id="KW-0407">Ion channel</keyword>
<comment type="similarity">
    <text evidence="11">Belongs to the ligand-gated ion channel (TC 1.A.9) family.</text>
</comment>
<evidence type="ECO:0000256" key="6">
    <source>
        <dbReference type="ARBA" id="ARBA00022729"/>
    </source>
</evidence>
<reference evidence="15" key="1">
    <citation type="submission" date="2023-10" db="EMBL/GenBank/DDBJ databases">
        <title>Genome assembly of Pristionchus species.</title>
        <authorList>
            <person name="Yoshida K."/>
            <person name="Sommer R.J."/>
        </authorList>
    </citation>
    <scope>NUCLEOTIDE SEQUENCE</scope>
    <source>
        <strain evidence="15">RS5133</strain>
    </source>
</reference>
<name>A0AAV5V7E1_9BILA</name>
<sequence>ENSPICSPFKEELNPGLDKLAELVSALNQLVETAQSSRPKKKKIQEPEGNAMIGTTWDDAPKTETGSIFDETTTTSTTEGPSTTSKKEEDDVFSSSDEEDEEEVEHAEITPPVDEKSTRENLLEETKEGTIAEKVRELLGQHDEEKKEKAFDYYEYEHKQVKQSKESYEEFEDNDVHDVKNLEDQQNMNVTEEGTEDYEEPTTRKAYVAKLDKHGNKIADRDDPDYYYVDENDNVMARYDPPKFDDKKRKRKRVKRSESGEGDSLQEIFDSFDDFISEKKVENVTTLEFPTLRIDASDKENPSLYITDDIAALALNLSFPDNTFVQHEGIALFLPGVCGGFTPKTVGGFDGKEFENIETQGPIGVSIQALEAAGVNLTQLAEKLRNDTEVDEILSRTNETTRTLGGSFILPVLSKNQYDPYSAPIVFEGSAVTVRFGVYIESMSNFQTSTMDYDMDIYLLMAWRDARLFNPYDKPILVKEEEVLEKIWRPDPFFANAKEAEFHEVTFLNFLMRIFPDGLVLYETRIRLKTACSLVLCKYPHDKQTCELQIKSFAYPLETVRFEWFTKKADAIDKNPDVKLPELYIDRYEPTTCDKTRKSGSFACLRAVFRLKRDVGFHIAQTYIPTSLALMFSWVGVWLPEEFMEGRIGVAITVLLTLSTESAGAREHLPSVSYMKAIDLWFGFITGFVFFTLLQTLFVIAFDKRAAQLRKYAAKKRSDINEETREAILSKAARYHKTGRYLDNFCRVFYPLSFALFLIMYYFVYTEGRQDDCINRN</sequence>
<keyword evidence="4" id="KW-1003">Cell membrane</keyword>
<evidence type="ECO:0000256" key="9">
    <source>
        <dbReference type="ARBA" id="ARBA00023136"/>
    </source>
</evidence>
<dbReference type="Gene3D" id="2.70.170.10">
    <property type="entry name" value="Neurotransmitter-gated ion-channel ligand-binding domain"/>
    <property type="match status" value="1"/>
</dbReference>
<protein>
    <submittedName>
        <fullName evidence="15">Uncharacterized protein</fullName>
    </submittedName>
</protein>
<comment type="caution">
    <text evidence="11">Lacks conserved residue(s) required for the propagation of feature annotation.</text>
</comment>
<dbReference type="SUPFAM" id="SSF63712">
    <property type="entry name" value="Nicotinic receptor ligand binding domain-like"/>
    <property type="match status" value="1"/>
</dbReference>
<comment type="subcellular location">
    <subcellularLocation>
        <location evidence="2">Cell membrane</location>
    </subcellularLocation>
    <subcellularLocation>
        <location evidence="1">Membrane</location>
        <topology evidence="1">Multi-pass membrane protein</topology>
    </subcellularLocation>
</comment>
<feature type="region of interest" description="Disordered" evidence="12">
    <location>
        <begin position="164"/>
        <end position="203"/>
    </location>
</feature>
<dbReference type="Gene3D" id="1.20.58.390">
    <property type="entry name" value="Neurotransmitter-gated ion-channel transmembrane domain"/>
    <property type="match status" value="1"/>
</dbReference>
<evidence type="ECO:0000313" key="16">
    <source>
        <dbReference type="Proteomes" id="UP001432322"/>
    </source>
</evidence>
<evidence type="ECO:0000256" key="5">
    <source>
        <dbReference type="ARBA" id="ARBA00022692"/>
    </source>
</evidence>
<dbReference type="CDD" id="cd19049">
    <property type="entry name" value="LGIC_TM_anion"/>
    <property type="match status" value="1"/>
</dbReference>
<feature type="compositionally biased region" description="Acidic residues" evidence="12">
    <location>
        <begin position="90"/>
        <end position="105"/>
    </location>
</feature>
<organism evidence="15 16">
    <name type="scientific">Pristionchus fissidentatus</name>
    <dbReference type="NCBI Taxonomy" id="1538716"/>
    <lineage>
        <taxon>Eukaryota</taxon>
        <taxon>Metazoa</taxon>
        <taxon>Ecdysozoa</taxon>
        <taxon>Nematoda</taxon>
        <taxon>Chromadorea</taxon>
        <taxon>Rhabditida</taxon>
        <taxon>Rhabditina</taxon>
        <taxon>Diplogasteromorpha</taxon>
        <taxon>Diplogasteroidea</taxon>
        <taxon>Neodiplogasteridae</taxon>
        <taxon>Pristionchus</taxon>
    </lineage>
</organism>
<dbReference type="InterPro" id="IPR006201">
    <property type="entry name" value="Neur_channel"/>
</dbReference>
<feature type="transmembrane region" description="Helical" evidence="11">
    <location>
        <begin position="744"/>
        <end position="764"/>
    </location>
</feature>
<feature type="domain" description="Neurotransmitter-gated ion-channel transmembrane" evidence="14">
    <location>
        <begin position="622"/>
        <end position="730"/>
    </location>
</feature>
<dbReference type="InterPro" id="IPR038050">
    <property type="entry name" value="Neuro_actylchol_rec"/>
</dbReference>
<dbReference type="PANTHER" id="PTHR18945">
    <property type="entry name" value="NEUROTRANSMITTER GATED ION CHANNEL"/>
    <property type="match status" value="1"/>
</dbReference>
<dbReference type="AlphaFoldDB" id="A0AAV5V7E1"/>
<dbReference type="Pfam" id="PF02932">
    <property type="entry name" value="Neur_chan_memb"/>
    <property type="match status" value="1"/>
</dbReference>
<feature type="compositionally biased region" description="Basic and acidic residues" evidence="12">
    <location>
        <begin position="113"/>
        <end position="129"/>
    </location>
</feature>
<dbReference type="InterPro" id="IPR036719">
    <property type="entry name" value="Neuro-gated_channel_TM_sf"/>
</dbReference>
<feature type="domain" description="Neurotransmitter-gated ion-channel ligand-binding" evidence="13">
    <location>
        <begin position="415"/>
        <end position="586"/>
    </location>
</feature>
<evidence type="ECO:0000256" key="2">
    <source>
        <dbReference type="ARBA" id="ARBA00004236"/>
    </source>
</evidence>
<keyword evidence="16" id="KW-1185">Reference proteome</keyword>
<dbReference type="GO" id="GO:0005230">
    <property type="term" value="F:extracellular ligand-gated monoatomic ion channel activity"/>
    <property type="evidence" value="ECO:0007669"/>
    <property type="project" value="InterPro"/>
</dbReference>
<evidence type="ECO:0000256" key="11">
    <source>
        <dbReference type="RuleBase" id="RU000687"/>
    </source>
</evidence>
<dbReference type="InterPro" id="IPR006202">
    <property type="entry name" value="Neur_chan_lig-bd"/>
</dbReference>
<evidence type="ECO:0000259" key="13">
    <source>
        <dbReference type="Pfam" id="PF02931"/>
    </source>
</evidence>
<evidence type="ECO:0000256" key="4">
    <source>
        <dbReference type="ARBA" id="ARBA00022475"/>
    </source>
</evidence>
<dbReference type="GO" id="GO:0004888">
    <property type="term" value="F:transmembrane signaling receptor activity"/>
    <property type="evidence" value="ECO:0007669"/>
    <property type="project" value="InterPro"/>
</dbReference>
<evidence type="ECO:0000313" key="15">
    <source>
        <dbReference type="EMBL" id="GMT15560.1"/>
    </source>
</evidence>
<dbReference type="PRINTS" id="PR00252">
    <property type="entry name" value="NRIONCHANNEL"/>
</dbReference>
<comment type="caution">
    <text evidence="15">The sequence shown here is derived from an EMBL/GenBank/DDBJ whole genome shotgun (WGS) entry which is preliminary data.</text>
</comment>
<keyword evidence="6" id="KW-0732">Signal</keyword>
<keyword evidence="3 11" id="KW-0813">Transport</keyword>
<gene>
    <name evidence="15" type="ORF">PFISCL1PPCAC_6857</name>
</gene>
<dbReference type="CDD" id="cd18987">
    <property type="entry name" value="LGIC_ECD_anion"/>
    <property type="match status" value="1"/>
</dbReference>
<feature type="region of interest" description="Disordered" evidence="12">
    <location>
        <begin position="32"/>
        <end position="129"/>
    </location>
</feature>
<dbReference type="InterPro" id="IPR018000">
    <property type="entry name" value="Neurotransmitter_ion_chnl_CS"/>
</dbReference>
<dbReference type="InterPro" id="IPR006028">
    <property type="entry name" value="GABAA/Glycine_rcpt"/>
</dbReference>
<feature type="transmembrane region" description="Helical" evidence="11">
    <location>
        <begin position="680"/>
        <end position="702"/>
    </location>
</feature>
<dbReference type="EMBL" id="BTSY01000002">
    <property type="protein sequence ID" value="GMT15560.1"/>
    <property type="molecule type" value="Genomic_DNA"/>
</dbReference>
<keyword evidence="7 11" id="KW-1133">Transmembrane helix</keyword>
<dbReference type="FunFam" id="1.20.58.390:FF:000055">
    <property type="entry name" value="Ligand-Gated ion Channel"/>
    <property type="match status" value="1"/>
</dbReference>
<feature type="non-terminal residue" evidence="15">
    <location>
        <position position="1"/>
    </location>
</feature>
<evidence type="ECO:0000256" key="3">
    <source>
        <dbReference type="ARBA" id="ARBA00022448"/>
    </source>
</evidence>
<evidence type="ECO:0000256" key="12">
    <source>
        <dbReference type="SAM" id="MobiDB-lite"/>
    </source>
</evidence>
<accession>A0AAV5V7E1</accession>
<dbReference type="SUPFAM" id="SSF90112">
    <property type="entry name" value="Neurotransmitter-gated ion-channel transmembrane pore"/>
    <property type="match status" value="1"/>
</dbReference>
<dbReference type="PRINTS" id="PR00253">
    <property type="entry name" value="GABAARECEPTR"/>
</dbReference>
<evidence type="ECO:0000259" key="14">
    <source>
        <dbReference type="Pfam" id="PF02932"/>
    </source>
</evidence>
<evidence type="ECO:0000256" key="8">
    <source>
        <dbReference type="ARBA" id="ARBA00023065"/>
    </source>
</evidence>
<keyword evidence="5 11" id="KW-0812">Transmembrane</keyword>
<evidence type="ECO:0000256" key="10">
    <source>
        <dbReference type="ARBA" id="ARBA00023303"/>
    </source>
</evidence>
<feature type="compositionally biased region" description="Basic and acidic residues" evidence="12">
    <location>
        <begin position="164"/>
        <end position="183"/>
    </location>
</feature>
<proteinExistence type="inferred from homology"/>